<keyword evidence="5 6" id="KW-0472">Membrane</keyword>
<name>W1X8Y7_ECOLX</name>
<dbReference type="SUPFAM" id="SSF103473">
    <property type="entry name" value="MFS general substrate transporter"/>
    <property type="match status" value="1"/>
</dbReference>
<feature type="transmembrane region" description="Helical" evidence="6">
    <location>
        <begin position="12"/>
        <end position="33"/>
    </location>
</feature>
<evidence type="ECO:0000259" key="7">
    <source>
        <dbReference type="PROSITE" id="PS50850"/>
    </source>
</evidence>
<dbReference type="InterPro" id="IPR020846">
    <property type="entry name" value="MFS_dom"/>
</dbReference>
<reference evidence="8 9" key="1">
    <citation type="submission" date="2013-12" db="EMBL/GenBank/DDBJ databases">
        <title>A Varibaculum cambriense genome reconstructed from a premature infant gut community with otherwise low bacterial novelty that shifts toward anaerobic metabolism during the third week of life.</title>
        <authorList>
            <person name="Brown C.T."/>
            <person name="Sharon I."/>
            <person name="Thomas B.C."/>
            <person name="Castelle C.J."/>
            <person name="Morowitz M.J."/>
            <person name="Banfield J.F."/>
        </authorList>
    </citation>
    <scope>NUCLEOTIDE SEQUENCE [LARGE SCALE GENOMIC DNA]</scope>
    <source>
        <strain evidence="9">DORA_A_5_14_21</strain>
    </source>
</reference>
<proteinExistence type="predicted"/>
<evidence type="ECO:0000256" key="5">
    <source>
        <dbReference type="ARBA" id="ARBA00023136"/>
    </source>
</evidence>
<evidence type="ECO:0000313" key="8">
    <source>
        <dbReference type="EMBL" id="ETJ25915.1"/>
    </source>
</evidence>
<accession>W1X8Y7</accession>
<dbReference type="GO" id="GO:0016020">
    <property type="term" value="C:membrane"/>
    <property type="evidence" value="ECO:0007669"/>
    <property type="project" value="UniProtKB-SubCell"/>
</dbReference>
<feature type="transmembrane region" description="Helical" evidence="6">
    <location>
        <begin position="53"/>
        <end position="71"/>
    </location>
</feature>
<dbReference type="Proteomes" id="UP000018853">
    <property type="component" value="Unassembled WGS sequence"/>
</dbReference>
<sequence>YIYSLQTSMLLITLIGFFLITFVYMYVCYASAVYVPEIWPTEAKLRGSGLANAVGRISGIAAPYAVAVLLSSYGVTGVFILLGAVSIIVAIAIATIGIETKGVSVESLSIDAVVNK</sequence>
<keyword evidence="3 6" id="KW-0812">Transmembrane</keyword>
<evidence type="ECO:0000313" key="9">
    <source>
        <dbReference type="Proteomes" id="UP000018853"/>
    </source>
</evidence>
<keyword evidence="4 6" id="KW-1133">Transmembrane helix</keyword>
<evidence type="ECO:0000256" key="4">
    <source>
        <dbReference type="ARBA" id="ARBA00022989"/>
    </source>
</evidence>
<dbReference type="AlphaFoldDB" id="W1X8Y7"/>
<evidence type="ECO:0000256" key="2">
    <source>
        <dbReference type="ARBA" id="ARBA00022475"/>
    </source>
</evidence>
<feature type="transmembrane region" description="Helical" evidence="6">
    <location>
        <begin position="78"/>
        <end position="98"/>
    </location>
</feature>
<dbReference type="Pfam" id="PF00083">
    <property type="entry name" value="Sugar_tr"/>
    <property type="match status" value="1"/>
</dbReference>
<evidence type="ECO:0000256" key="3">
    <source>
        <dbReference type="ARBA" id="ARBA00022692"/>
    </source>
</evidence>
<dbReference type="EMBL" id="AZLZ01000984">
    <property type="protein sequence ID" value="ETJ25915.1"/>
    <property type="molecule type" value="Genomic_DNA"/>
</dbReference>
<comment type="subcellular location">
    <subcellularLocation>
        <location evidence="1">Membrane</location>
    </subcellularLocation>
</comment>
<dbReference type="PROSITE" id="PS50850">
    <property type="entry name" value="MFS"/>
    <property type="match status" value="1"/>
</dbReference>
<gene>
    <name evidence="8" type="ORF">Q609_ECAC00984G0001</name>
</gene>
<dbReference type="Gene3D" id="1.20.1250.20">
    <property type="entry name" value="MFS general substrate transporter like domains"/>
    <property type="match status" value="1"/>
</dbReference>
<comment type="caution">
    <text evidence="8">The sequence shown here is derived from an EMBL/GenBank/DDBJ whole genome shotgun (WGS) entry which is preliminary data.</text>
</comment>
<protein>
    <recommendedName>
        <fullName evidence="7">Major facilitator superfamily (MFS) profile domain-containing protein</fullName>
    </recommendedName>
</protein>
<evidence type="ECO:0000256" key="1">
    <source>
        <dbReference type="ARBA" id="ARBA00004370"/>
    </source>
</evidence>
<dbReference type="PATRIC" id="fig|1403943.3.peg.1157"/>
<feature type="domain" description="Major facilitator superfamily (MFS) profile" evidence="7">
    <location>
        <begin position="1"/>
        <end position="101"/>
    </location>
</feature>
<dbReference type="GO" id="GO:0022857">
    <property type="term" value="F:transmembrane transporter activity"/>
    <property type="evidence" value="ECO:0007669"/>
    <property type="project" value="InterPro"/>
</dbReference>
<feature type="non-terminal residue" evidence="8">
    <location>
        <position position="1"/>
    </location>
</feature>
<dbReference type="InterPro" id="IPR036259">
    <property type="entry name" value="MFS_trans_sf"/>
</dbReference>
<dbReference type="InterPro" id="IPR005828">
    <property type="entry name" value="MFS_sugar_transport-like"/>
</dbReference>
<evidence type="ECO:0000256" key="6">
    <source>
        <dbReference type="SAM" id="Phobius"/>
    </source>
</evidence>
<keyword evidence="2" id="KW-1003">Cell membrane</keyword>
<organism evidence="8 9">
    <name type="scientific">Escherichia coli DORA_A_5_14_21</name>
    <dbReference type="NCBI Taxonomy" id="1403943"/>
    <lineage>
        <taxon>Bacteria</taxon>
        <taxon>Pseudomonadati</taxon>
        <taxon>Pseudomonadota</taxon>
        <taxon>Gammaproteobacteria</taxon>
        <taxon>Enterobacterales</taxon>
        <taxon>Enterobacteriaceae</taxon>
        <taxon>Escherichia</taxon>
    </lineage>
</organism>